<dbReference type="SMART" id="SM00473">
    <property type="entry name" value="PAN_AP"/>
    <property type="match status" value="1"/>
</dbReference>
<feature type="transmembrane region" description="Helical" evidence="2">
    <location>
        <begin position="171"/>
        <end position="189"/>
    </location>
</feature>
<evidence type="ECO:0000256" key="1">
    <source>
        <dbReference type="SAM" id="MobiDB-lite"/>
    </source>
</evidence>
<keyword evidence="2" id="KW-0812">Transmembrane</keyword>
<dbReference type="WBParaSite" id="PgR027_g093_t01">
    <property type="protein sequence ID" value="PgR027_g093_t01"/>
    <property type="gene ID" value="PgR027_g093"/>
</dbReference>
<organism evidence="4 5">
    <name type="scientific">Parascaris univalens</name>
    <name type="common">Nematode worm</name>
    <dbReference type="NCBI Taxonomy" id="6257"/>
    <lineage>
        <taxon>Eukaryota</taxon>
        <taxon>Metazoa</taxon>
        <taxon>Ecdysozoa</taxon>
        <taxon>Nematoda</taxon>
        <taxon>Chromadorea</taxon>
        <taxon>Rhabditida</taxon>
        <taxon>Spirurina</taxon>
        <taxon>Ascaridomorpha</taxon>
        <taxon>Ascaridoidea</taxon>
        <taxon>Ascarididae</taxon>
        <taxon>Parascaris</taxon>
    </lineage>
</organism>
<dbReference type="Proteomes" id="UP000887569">
    <property type="component" value="Unplaced"/>
</dbReference>
<keyword evidence="2" id="KW-0472">Membrane</keyword>
<reference evidence="5" key="1">
    <citation type="submission" date="2022-11" db="UniProtKB">
        <authorList>
            <consortium name="WormBaseParasite"/>
        </authorList>
    </citation>
    <scope>IDENTIFICATION</scope>
</reference>
<feature type="compositionally biased region" description="Polar residues" evidence="1">
    <location>
        <begin position="12"/>
        <end position="23"/>
    </location>
</feature>
<feature type="transmembrane region" description="Helical" evidence="2">
    <location>
        <begin position="195"/>
        <end position="213"/>
    </location>
</feature>
<keyword evidence="2" id="KW-1133">Transmembrane helix</keyword>
<name>A0A915B5F9_PARUN</name>
<protein>
    <submittedName>
        <fullName evidence="5">Apple domain-containing protein</fullName>
    </submittedName>
</protein>
<dbReference type="InterPro" id="IPR003609">
    <property type="entry name" value="Pan_app"/>
</dbReference>
<proteinExistence type="predicted"/>
<evidence type="ECO:0000313" key="5">
    <source>
        <dbReference type="WBParaSite" id="PgR027_g093_t01"/>
    </source>
</evidence>
<feature type="region of interest" description="Disordered" evidence="1">
    <location>
        <begin position="55"/>
        <end position="78"/>
    </location>
</feature>
<evidence type="ECO:0000259" key="3">
    <source>
        <dbReference type="SMART" id="SM00473"/>
    </source>
</evidence>
<evidence type="ECO:0000313" key="4">
    <source>
        <dbReference type="Proteomes" id="UP000887569"/>
    </source>
</evidence>
<keyword evidence="4" id="KW-1185">Reference proteome</keyword>
<sequence>VSGRKRAAGVRSQMSLSPSTYSAEQDAESLVSEEINVGSVKACCGYETDVYTAEEYDSQPSESTGDELFSIDGHQSSSNTEHELSRWYVDACFVIKKDRFLTGASPFERRIVKTQTQCAQFCLSLDYCVSALYSSISTCDAFNTKSGDGQAQLLKLRGYIYLEPKPGKSSACLIGIVITFHICICIHIHKYKYIYIFIYLFVYLHGFYCQHILRWHCRHVRSDASIIIAVFCLQQALFFCYMFLPPPESYLFSKPILN</sequence>
<dbReference type="AlphaFoldDB" id="A0A915B5F9"/>
<feature type="domain" description="Apple" evidence="3">
    <location>
        <begin position="88"/>
        <end position="165"/>
    </location>
</feature>
<feature type="region of interest" description="Disordered" evidence="1">
    <location>
        <begin position="1"/>
        <end position="23"/>
    </location>
</feature>
<evidence type="ECO:0000256" key="2">
    <source>
        <dbReference type="SAM" id="Phobius"/>
    </source>
</evidence>
<feature type="transmembrane region" description="Helical" evidence="2">
    <location>
        <begin position="225"/>
        <end position="244"/>
    </location>
</feature>
<accession>A0A915B5F9</accession>